<keyword evidence="4" id="KW-1185">Reference proteome</keyword>
<evidence type="ECO:0000313" key="4">
    <source>
        <dbReference type="Proteomes" id="UP000887458"/>
    </source>
</evidence>
<reference evidence="3 4" key="1">
    <citation type="journal article" date="2018" name="J. Allergy Clin. Immunol.">
        <title>High-quality assembly of Dermatophagoides pteronyssinus genome and transcriptome reveals a wide range of novel allergens.</title>
        <authorList>
            <person name="Liu X.Y."/>
            <person name="Yang K.Y."/>
            <person name="Wang M.Q."/>
            <person name="Kwok J.S."/>
            <person name="Zeng X."/>
            <person name="Yang Z."/>
            <person name="Xiao X.J."/>
            <person name="Lau C.P."/>
            <person name="Li Y."/>
            <person name="Huang Z.M."/>
            <person name="Ba J.G."/>
            <person name="Yim A.K."/>
            <person name="Ouyang C.Y."/>
            <person name="Ngai S.M."/>
            <person name="Chan T.F."/>
            <person name="Leung E.L."/>
            <person name="Liu L."/>
            <person name="Liu Z.G."/>
            <person name="Tsui S.K."/>
        </authorList>
    </citation>
    <scope>NUCLEOTIDE SEQUENCE [LARGE SCALE GENOMIC DNA]</scope>
    <source>
        <strain evidence="3">Derp</strain>
    </source>
</reference>
<dbReference type="Proteomes" id="UP000887458">
    <property type="component" value="Unassembled WGS sequence"/>
</dbReference>
<accession>A0ABQ8IS41</accession>
<feature type="compositionally biased region" description="Basic residues" evidence="1">
    <location>
        <begin position="205"/>
        <end position="221"/>
    </location>
</feature>
<dbReference type="Pfam" id="PF15257">
    <property type="entry name" value="DUF4590"/>
    <property type="match status" value="1"/>
</dbReference>
<proteinExistence type="predicted"/>
<dbReference type="PANTHER" id="PTHR23034:SF2">
    <property type="entry name" value="GLUTAMATE-RICH PROTEIN 3"/>
    <property type="match status" value="1"/>
</dbReference>
<dbReference type="EMBL" id="NJHN03000123">
    <property type="protein sequence ID" value="KAH9413134.1"/>
    <property type="molecule type" value="Genomic_DNA"/>
</dbReference>
<evidence type="ECO:0000256" key="1">
    <source>
        <dbReference type="SAM" id="MobiDB-lite"/>
    </source>
</evidence>
<reference evidence="3 4" key="2">
    <citation type="journal article" date="2022" name="Mol. Biol. Evol.">
        <title>Comparative Genomics Reveals Insights into the Divergent Evolution of Astigmatic Mites and Household Pest Adaptations.</title>
        <authorList>
            <person name="Xiong Q."/>
            <person name="Wan A.T."/>
            <person name="Liu X."/>
            <person name="Fung C.S."/>
            <person name="Xiao X."/>
            <person name="Malainual N."/>
            <person name="Hou J."/>
            <person name="Wang L."/>
            <person name="Wang M."/>
            <person name="Yang K.Y."/>
            <person name="Cui Y."/>
            <person name="Leung E.L."/>
            <person name="Nong W."/>
            <person name="Shin S.K."/>
            <person name="Au S.W."/>
            <person name="Jeong K.Y."/>
            <person name="Chew F.T."/>
            <person name="Hui J.H."/>
            <person name="Leung T.F."/>
            <person name="Tungtrongchitr A."/>
            <person name="Zhong N."/>
            <person name="Liu Z."/>
            <person name="Tsui S.K."/>
        </authorList>
    </citation>
    <scope>NUCLEOTIDE SEQUENCE [LARGE SCALE GENOMIC DNA]</scope>
    <source>
        <strain evidence="3">Derp</strain>
    </source>
</reference>
<feature type="region of interest" description="Disordered" evidence="1">
    <location>
        <begin position="201"/>
        <end position="285"/>
    </location>
</feature>
<gene>
    <name evidence="3" type="ORF">DERP_006820</name>
</gene>
<organism evidence="3 4">
    <name type="scientific">Dermatophagoides pteronyssinus</name>
    <name type="common">European house dust mite</name>
    <dbReference type="NCBI Taxonomy" id="6956"/>
    <lineage>
        <taxon>Eukaryota</taxon>
        <taxon>Metazoa</taxon>
        <taxon>Ecdysozoa</taxon>
        <taxon>Arthropoda</taxon>
        <taxon>Chelicerata</taxon>
        <taxon>Arachnida</taxon>
        <taxon>Acari</taxon>
        <taxon>Acariformes</taxon>
        <taxon>Sarcoptiformes</taxon>
        <taxon>Astigmata</taxon>
        <taxon>Psoroptidia</taxon>
        <taxon>Analgoidea</taxon>
        <taxon>Pyroglyphidae</taxon>
        <taxon>Dermatophagoidinae</taxon>
        <taxon>Dermatophagoides</taxon>
    </lineage>
</organism>
<feature type="domain" description="DUF4590" evidence="2">
    <location>
        <begin position="362"/>
        <end position="451"/>
    </location>
</feature>
<sequence>MLTNNNSKQNKKFNDIIGSYNSLRDPHLKIHFRKPQIRRHLLKSNIISRDNKIVEEISSTKHKQNVERKQRRELYRMLNEMVQNKNDEFDTNQPDSIINANELLDHARSLVMKNDNSKKSDKSNSDQQRIILLQKLDRMIKTIKEHHEQESNKNNVSNMKNHATNLEKIKCKSLHDISTIECESPDVPIAKQPCLSTPQLSRLSISKRPKSSYGRPRLRRSISREESVSNNNKLDDSKSMKKTISLANVHLPTNDDDNDDEIKSLDGESFGDSDDDNHNDELKTPSPVFPFSNKYYYNTKKTLFAMDIAATSSSSGSSGSGSNKKYYAFDKRFIKTSTSDRQRVKMILRYNGLNGATNMGGKRNVKVYQQITVGGNSILIYDGSIKPGETFTFDIRPHINNSFAINILVNGIRDLRLNTCCEHKHRPGTTLSHFTIINVIGGRACFNCQMMFADYNDHYNHTHQNRIQTSKQNQQEINGILSLDDHHHLTDHYYDDENINVEHSIKNHNNGNHREIETPTTPNKIQLNFLPSPMGNANKNNEQEQNEQTKKTFKTTLDHLNSFVVNNKDGHHNDNDKDDQILLHTENIHRNPNPVTEHQLPSSTITSTIRLMNDVESHDNDETMTTSGQHSVKFSDVYKKHNRTIRFDSATNSRKVSGENLLPMINDDDEDYDEENNNDCYAIDIDSETMPQIFCNNHSHSDDE</sequence>
<name>A0ABQ8IS41_DERPT</name>
<evidence type="ECO:0000259" key="2">
    <source>
        <dbReference type="Pfam" id="PF15257"/>
    </source>
</evidence>
<evidence type="ECO:0000313" key="3">
    <source>
        <dbReference type="EMBL" id="KAH9413134.1"/>
    </source>
</evidence>
<dbReference type="PANTHER" id="PTHR23034">
    <property type="entry name" value="GLUTAMATE-RICH PROTEIN 3"/>
    <property type="match status" value="1"/>
</dbReference>
<dbReference type="InterPro" id="IPR048257">
    <property type="entry name" value="DUF4590"/>
</dbReference>
<comment type="caution">
    <text evidence="3">The sequence shown here is derived from an EMBL/GenBank/DDBJ whole genome shotgun (WGS) entry which is preliminary data.</text>
</comment>
<protein>
    <recommendedName>
        <fullName evidence="2">DUF4590 domain-containing protein</fullName>
    </recommendedName>
</protein>
<dbReference type="InterPro" id="IPR027962">
    <property type="entry name" value="ERICH3"/>
</dbReference>
<feature type="compositionally biased region" description="Basic and acidic residues" evidence="1">
    <location>
        <begin position="222"/>
        <end position="239"/>
    </location>
</feature>
<feature type="compositionally biased region" description="Acidic residues" evidence="1">
    <location>
        <begin position="269"/>
        <end position="278"/>
    </location>
</feature>